<feature type="repeat" description="TPR" evidence="1">
    <location>
        <begin position="101"/>
        <end position="134"/>
    </location>
</feature>
<accession>A0A928DQK4</accession>
<dbReference type="Gene3D" id="1.25.40.10">
    <property type="entry name" value="Tetratricopeptide repeat domain"/>
    <property type="match status" value="1"/>
</dbReference>
<feature type="chain" id="PRO_5037839923" description="Sporulation stage II protein D amidase enhancer LytB N-terminal domain-containing protein" evidence="2">
    <location>
        <begin position="25"/>
        <end position="716"/>
    </location>
</feature>
<evidence type="ECO:0000313" key="5">
    <source>
        <dbReference type="Proteomes" id="UP000725649"/>
    </source>
</evidence>
<evidence type="ECO:0000256" key="2">
    <source>
        <dbReference type="SAM" id="SignalP"/>
    </source>
</evidence>
<evidence type="ECO:0000259" key="3">
    <source>
        <dbReference type="Pfam" id="PF08486"/>
    </source>
</evidence>
<keyword evidence="1" id="KW-0802">TPR repeat</keyword>
<dbReference type="SUPFAM" id="SSF48452">
    <property type="entry name" value="TPR-like"/>
    <property type="match status" value="1"/>
</dbReference>
<name>A0A928DQK4_9BACT</name>
<reference evidence="4" key="1">
    <citation type="submission" date="2019-04" db="EMBL/GenBank/DDBJ databases">
        <title>Evolution of Biomass-Degrading Anaerobic Consortia Revealed by Metagenomics.</title>
        <authorList>
            <person name="Peng X."/>
        </authorList>
    </citation>
    <scope>NUCLEOTIDE SEQUENCE</scope>
    <source>
        <strain evidence="4">SIG66</strain>
    </source>
</reference>
<dbReference type="EMBL" id="SUVG01000006">
    <property type="protein sequence ID" value="MBE6421636.1"/>
    <property type="molecule type" value="Genomic_DNA"/>
</dbReference>
<dbReference type="InterPro" id="IPR019734">
    <property type="entry name" value="TPR_rpt"/>
</dbReference>
<proteinExistence type="predicted"/>
<dbReference type="InterPro" id="IPR011990">
    <property type="entry name" value="TPR-like_helical_dom_sf"/>
</dbReference>
<dbReference type="PROSITE" id="PS50005">
    <property type="entry name" value="TPR"/>
    <property type="match status" value="1"/>
</dbReference>
<evidence type="ECO:0000313" key="4">
    <source>
        <dbReference type="EMBL" id="MBE6421636.1"/>
    </source>
</evidence>
<feature type="signal peptide" evidence="2">
    <location>
        <begin position="1"/>
        <end position="24"/>
    </location>
</feature>
<organism evidence="4 5">
    <name type="scientific">Candidatus Avelusimicrobium gallicola</name>
    <dbReference type="NCBI Taxonomy" id="2562704"/>
    <lineage>
        <taxon>Bacteria</taxon>
        <taxon>Pseudomonadati</taxon>
        <taxon>Elusimicrobiota</taxon>
        <taxon>Elusimicrobia</taxon>
        <taxon>Elusimicrobiales</taxon>
        <taxon>Elusimicrobiaceae</taxon>
        <taxon>Candidatus Avelusimicrobium</taxon>
    </lineage>
</organism>
<protein>
    <recommendedName>
        <fullName evidence="3">Sporulation stage II protein D amidase enhancer LytB N-terminal domain-containing protein</fullName>
    </recommendedName>
</protein>
<comment type="caution">
    <text evidence="4">The sequence shown here is derived from an EMBL/GenBank/DDBJ whole genome shotgun (WGS) entry which is preliminary data.</text>
</comment>
<gene>
    <name evidence="4" type="ORF">E7027_05895</name>
</gene>
<feature type="domain" description="Sporulation stage II protein D amidase enhancer LytB N-terminal" evidence="3">
    <location>
        <begin position="432"/>
        <end position="502"/>
    </location>
</feature>
<keyword evidence="2" id="KW-0732">Signal</keyword>
<sequence>MRKYLFLALLSGIAFPLFQPCVSAQTDATADDALQTVSKSALAAKRAGTKLNETLLHKTVLDYSLPVDIAAVSKKCAAGETDACYFSFKTFENSTDTSVAAAANLELAVLSQQRGLIKQALSYIDRAAELKPDDAFTQLTKGWLLLSAGKYKKSRQAFSDLLYLTADFEYLSSAKLGTALAWYLGGEKEKAAAELEYLYTSNPYAISFVSYLLGRIAAEMKESKKLAPVFLQQSLSHDEKNYAAVELLARLAEKDKNKMRAWQYYATLYSLDPENKKLAKKMEKYAKDLGEKSIDYLFYLRLEQPIVHLMNSTPSELVKMALYANREQVPQELTSVIATGSGTLVVTDEKLGEVLRVPAYIEKTISFNPQTGGVDFKNAQGHVEFSAKRPFTLTPENENKTLLVRRAFAQNIFAADLSDKELKGSLTVIPTKNGLKLVNNVYAEDLIPALLATQVQDVKQPSALKALAVVFRSALLEAVKNRENKPYHITDNDDIFKFKGINLIFKDLLDASKQSGEIQLTQAQAGFYANCGVVTDDSLENSAAKPGYLFSPANVSKYILSNPPADLYSRPKDSSQWAGIKWIYIYEGKEIENRLSYKQDIGKLRAIIPVKRTPQGRVLSMRFEGSKGSYETQTPQEVAFILSAGTMRSNLFDIVPLYKGKNIKSVLVRGYDTGLGTGLCLRGADGLAKTGADYMAIIKYYFPYARILNTKTGTIN</sequence>
<dbReference type="AlphaFoldDB" id="A0A928DQK4"/>
<evidence type="ECO:0000256" key="1">
    <source>
        <dbReference type="PROSITE-ProRule" id="PRU00339"/>
    </source>
</evidence>
<dbReference type="Pfam" id="PF08486">
    <property type="entry name" value="SpoIID"/>
    <property type="match status" value="1"/>
</dbReference>
<dbReference type="InterPro" id="IPR013693">
    <property type="entry name" value="SpoIID/LytB_N"/>
</dbReference>
<dbReference type="Proteomes" id="UP000725649">
    <property type="component" value="Unassembled WGS sequence"/>
</dbReference>